<dbReference type="HAMAP" id="MF_02078">
    <property type="entry name" value="MurJ_MviN"/>
    <property type="match status" value="1"/>
</dbReference>
<feature type="transmembrane region" description="Helical" evidence="8">
    <location>
        <begin position="386"/>
        <end position="407"/>
    </location>
</feature>
<comment type="subcellular location">
    <subcellularLocation>
        <location evidence="1 8">Cell membrane</location>
        <topology evidence="1 8">Multi-pass membrane protein</topology>
    </subcellularLocation>
</comment>
<feature type="transmembrane region" description="Helical" evidence="8">
    <location>
        <begin position="441"/>
        <end position="461"/>
    </location>
</feature>
<feature type="transmembrane region" description="Helical" evidence="8">
    <location>
        <begin position="299"/>
        <end position="321"/>
    </location>
</feature>
<dbReference type="UniPathway" id="UPA00219"/>
<keyword evidence="6 8" id="KW-1133">Transmembrane helix</keyword>
<dbReference type="GO" id="GO:0008360">
    <property type="term" value="P:regulation of cell shape"/>
    <property type="evidence" value="ECO:0007669"/>
    <property type="project" value="UniProtKB-UniRule"/>
</dbReference>
<dbReference type="GO" id="GO:0009252">
    <property type="term" value="P:peptidoglycan biosynthetic process"/>
    <property type="evidence" value="ECO:0007669"/>
    <property type="project" value="UniProtKB-UniRule"/>
</dbReference>
<keyword evidence="8 9" id="KW-0813">Transport</keyword>
<keyword evidence="5 8" id="KW-0573">Peptidoglycan synthesis</keyword>
<accession>A0A538T4Y7</accession>
<evidence type="ECO:0000256" key="8">
    <source>
        <dbReference type="HAMAP-Rule" id="MF_02078"/>
    </source>
</evidence>
<feature type="transmembrane region" description="Helical" evidence="8">
    <location>
        <begin position="508"/>
        <end position="532"/>
    </location>
</feature>
<dbReference type="CDD" id="cd13123">
    <property type="entry name" value="MATE_MurJ_like"/>
    <property type="match status" value="1"/>
</dbReference>
<evidence type="ECO:0000256" key="1">
    <source>
        <dbReference type="ARBA" id="ARBA00004651"/>
    </source>
</evidence>
<keyword evidence="4 8" id="KW-0133">Cell shape</keyword>
<protein>
    <recommendedName>
        <fullName evidence="8">Probable lipid II flippase MurJ</fullName>
    </recommendedName>
</protein>
<keyword evidence="2 8" id="KW-1003">Cell membrane</keyword>
<comment type="caution">
    <text evidence="11">The sequence shown here is derived from an EMBL/GenBank/DDBJ whole genome shotgun (WGS) entry which is preliminary data.</text>
</comment>
<evidence type="ECO:0000256" key="4">
    <source>
        <dbReference type="ARBA" id="ARBA00022960"/>
    </source>
</evidence>
<feature type="transmembrane region" description="Helical" evidence="8">
    <location>
        <begin position="414"/>
        <end position="435"/>
    </location>
</feature>
<feature type="transmembrane region" description="Helical" evidence="8">
    <location>
        <begin position="218"/>
        <end position="237"/>
    </location>
</feature>
<feature type="transmembrane region" description="Helical" evidence="8">
    <location>
        <begin position="258"/>
        <end position="279"/>
    </location>
</feature>
<dbReference type="EMBL" id="VBOW01000031">
    <property type="protein sequence ID" value="TMQ58687.1"/>
    <property type="molecule type" value="Genomic_DNA"/>
</dbReference>
<feature type="transmembrane region" description="Helical" evidence="8">
    <location>
        <begin position="161"/>
        <end position="179"/>
    </location>
</feature>
<feature type="transmembrane region" description="Helical" evidence="8">
    <location>
        <begin position="111"/>
        <end position="134"/>
    </location>
</feature>
<reference evidence="11 12" key="1">
    <citation type="journal article" date="2019" name="Nat. Microbiol.">
        <title>Mediterranean grassland soil C-N compound turnover is dependent on rainfall and depth, and is mediated by genomically divergent microorganisms.</title>
        <authorList>
            <person name="Diamond S."/>
            <person name="Andeer P.F."/>
            <person name="Li Z."/>
            <person name="Crits-Christoph A."/>
            <person name="Burstein D."/>
            <person name="Anantharaman K."/>
            <person name="Lane K.R."/>
            <person name="Thomas B.C."/>
            <person name="Pan C."/>
            <person name="Northen T.R."/>
            <person name="Banfield J.F."/>
        </authorList>
    </citation>
    <scope>NUCLEOTIDE SEQUENCE [LARGE SCALE GENOMIC DNA]</scope>
    <source>
        <strain evidence="11">WS_6</strain>
    </source>
</reference>
<dbReference type="InterPro" id="IPR004268">
    <property type="entry name" value="MurJ"/>
</dbReference>
<comment type="pathway">
    <text evidence="8">Cell wall biogenesis; peptidoglycan biosynthesis.</text>
</comment>
<dbReference type="Proteomes" id="UP000316852">
    <property type="component" value="Unassembled WGS sequence"/>
</dbReference>
<dbReference type="PIRSF" id="PIRSF002869">
    <property type="entry name" value="MviN"/>
    <property type="match status" value="1"/>
</dbReference>
<dbReference type="GO" id="GO:0071555">
    <property type="term" value="P:cell wall organization"/>
    <property type="evidence" value="ECO:0007669"/>
    <property type="project" value="UniProtKB-UniRule"/>
</dbReference>
<feature type="compositionally biased region" description="Low complexity" evidence="10">
    <location>
        <begin position="13"/>
        <end position="23"/>
    </location>
</feature>
<evidence type="ECO:0000256" key="3">
    <source>
        <dbReference type="ARBA" id="ARBA00022692"/>
    </source>
</evidence>
<organism evidence="11 12">
    <name type="scientific">Eiseniibacteriota bacterium</name>
    <dbReference type="NCBI Taxonomy" id="2212470"/>
    <lineage>
        <taxon>Bacteria</taxon>
        <taxon>Candidatus Eiseniibacteriota</taxon>
    </lineage>
</organism>
<keyword evidence="8 9" id="KW-0961">Cell wall biogenesis/degradation</keyword>
<feature type="transmembrane region" description="Helical" evidence="8">
    <location>
        <begin position="186"/>
        <end position="206"/>
    </location>
</feature>
<dbReference type="Pfam" id="PF03023">
    <property type="entry name" value="MurJ"/>
    <property type="match status" value="1"/>
</dbReference>
<gene>
    <name evidence="8 11" type="primary">murJ</name>
    <name evidence="11" type="ORF">E6K76_07225</name>
</gene>
<sequence>MTESREVPPPPDDAVAARPARQTAPPPETGLARAAGIVSLATLASRLMGLIREQVFAAFFGAGFAVDAFQVAFRIPNLLRDLFAEGAMSAAFVPTLTRVQETEGREAAMRLANLVINFLLVTVSTICLFGMAFADRIVPWMAPGFGQVPGKLELTTQLTRIMTPFLLLVALAAAVMGVLNTRRVFFIPAVAPTMLNLALIASGFLIAPICPRFGLEPIVGMAFGVLLGGLGQLLIQVPALWAQGFRWRPEISFRDPGVLRIVTLMAPAAVGLAATQVNIFVNTFLASLLPQGSVSWLNYAYRLMQLPIGLFGVAIATVTLAEVSRHAARREMPELKRTISFSLRFGLFLTLPATMILIALAHPIVALLYQHGRFGAEDSWQTAQALWGYAVGLSAFSAVRVLVPVYYSLGMTRIPVTISFVTIAINVVLNIMLMGPLRHRGLALATSISSVLNFFLLFEVLRRKIGPMGGRALSLAAGKIFFASLIAALAALAVAWGVEHSLGLTSVLARLLVVGSGLAAAAAVYLAAVFALRIGESAPLFAFVARFLRRPGPGSAGGPGR</sequence>
<dbReference type="InterPro" id="IPR051050">
    <property type="entry name" value="Lipid_II_flippase_MurJ/MviN"/>
</dbReference>
<dbReference type="NCBIfam" id="TIGR01695">
    <property type="entry name" value="murJ_mviN"/>
    <property type="match status" value="1"/>
</dbReference>
<dbReference type="AlphaFoldDB" id="A0A538T4Y7"/>
<dbReference type="GO" id="GO:0034204">
    <property type="term" value="P:lipid translocation"/>
    <property type="evidence" value="ECO:0007669"/>
    <property type="project" value="TreeGrafter"/>
</dbReference>
<evidence type="ECO:0000313" key="12">
    <source>
        <dbReference type="Proteomes" id="UP000316852"/>
    </source>
</evidence>
<dbReference type="PANTHER" id="PTHR47019">
    <property type="entry name" value="LIPID II FLIPPASE MURJ"/>
    <property type="match status" value="1"/>
</dbReference>
<evidence type="ECO:0000313" key="11">
    <source>
        <dbReference type="EMBL" id="TMQ58687.1"/>
    </source>
</evidence>
<dbReference type="GO" id="GO:0005886">
    <property type="term" value="C:plasma membrane"/>
    <property type="evidence" value="ECO:0007669"/>
    <property type="project" value="UniProtKB-SubCell"/>
</dbReference>
<keyword evidence="7 8" id="KW-0472">Membrane</keyword>
<dbReference type="GO" id="GO:0015648">
    <property type="term" value="F:lipid-linked peptidoglycan transporter activity"/>
    <property type="evidence" value="ECO:0007669"/>
    <property type="project" value="UniProtKB-UniRule"/>
</dbReference>
<dbReference type="PRINTS" id="PR01806">
    <property type="entry name" value="VIRFACTRMVIN"/>
</dbReference>
<evidence type="ECO:0000256" key="5">
    <source>
        <dbReference type="ARBA" id="ARBA00022984"/>
    </source>
</evidence>
<evidence type="ECO:0000256" key="10">
    <source>
        <dbReference type="SAM" id="MobiDB-lite"/>
    </source>
</evidence>
<evidence type="ECO:0000256" key="7">
    <source>
        <dbReference type="ARBA" id="ARBA00023136"/>
    </source>
</evidence>
<feature type="transmembrane region" description="Helical" evidence="8">
    <location>
        <begin position="473"/>
        <end position="496"/>
    </location>
</feature>
<evidence type="ECO:0000256" key="9">
    <source>
        <dbReference type="PIRNR" id="PIRNR002869"/>
    </source>
</evidence>
<feature type="transmembrane region" description="Helical" evidence="8">
    <location>
        <begin position="341"/>
        <end position="366"/>
    </location>
</feature>
<feature type="region of interest" description="Disordered" evidence="10">
    <location>
        <begin position="1"/>
        <end position="28"/>
    </location>
</feature>
<name>A0A538T4Y7_UNCEI</name>
<evidence type="ECO:0000256" key="6">
    <source>
        <dbReference type="ARBA" id="ARBA00022989"/>
    </source>
</evidence>
<proteinExistence type="inferred from homology"/>
<comment type="function">
    <text evidence="8 9">Involved in peptidoglycan biosynthesis. Transports lipid-linked peptidoglycan precursors from the inner to the outer leaflet of the cytoplasmic membrane.</text>
</comment>
<evidence type="ECO:0000256" key="2">
    <source>
        <dbReference type="ARBA" id="ARBA00022475"/>
    </source>
</evidence>
<keyword evidence="3 8" id="KW-0812">Transmembrane</keyword>
<dbReference type="PANTHER" id="PTHR47019:SF1">
    <property type="entry name" value="LIPID II FLIPPASE MURJ"/>
    <property type="match status" value="1"/>
</dbReference>
<comment type="similarity">
    <text evidence="8 9">Belongs to the MurJ/MviN family.</text>
</comment>